<organism evidence="1">
    <name type="scientific">marine metagenome</name>
    <dbReference type="NCBI Taxonomy" id="408172"/>
    <lineage>
        <taxon>unclassified sequences</taxon>
        <taxon>metagenomes</taxon>
        <taxon>ecological metagenomes</taxon>
    </lineage>
</organism>
<dbReference type="AlphaFoldDB" id="A0A381YMU4"/>
<proteinExistence type="predicted"/>
<reference evidence="1" key="1">
    <citation type="submission" date="2018-05" db="EMBL/GenBank/DDBJ databases">
        <authorList>
            <person name="Lanie J.A."/>
            <person name="Ng W.-L."/>
            <person name="Kazmierczak K.M."/>
            <person name="Andrzejewski T.M."/>
            <person name="Davidsen T.M."/>
            <person name="Wayne K.J."/>
            <person name="Tettelin H."/>
            <person name="Glass J.I."/>
            <person name="Rusch D."/>
            <person name="Podicherti R."/>
            <person name="Tsui H.-C.T."/>
            <person name="Winkler M.E."/>
        </authorList>
    </citation>
    <scope>NUCLEOTIDE SEQUENCE</scope>
</reference>
<gene>
    <name evidence="1" type="ORF">METZ01_LOCUS131179</name>
</gene>
<dbReference type="InterPro" id="IPR011447">
    <property type="entry name" value="DUF1552"/>
</dbReference>
<protein>
    <recommendedName>
        <fullName evidence="2">DUF1552 domain-containing protein</fullName>
    </recommendedName>
</protein>
<sequence>MKPMRRRTILRGLGASLALPFLESLAWANHGKVATSAPIRCGTLLFANGVNLDEWWAKGQGKEIELSKTLSPLNDFRGQFSYLRGLHVYNNTSGAHTPLFTNFLSGGTIKPGSTPDVAVSVDQVMARAVGKQTPLPSMVLGVEPAEHGIRGNSPGIYYATISWSSSTTPIPPEIYPRAAFDRLFDTGAMLRERSVLDVVLEQSKSVRGNLDYQDGQKLDEFMTSVREIEQRLDLATKEERLEGWQPSISAPDMKRPPKDTPQDVRQHMKLMLDLIVLAWQMDKTRIATLLFNRDVSHMQFGFLEGVSNSTLHSISHHKRDPEKLTSYQRINQYHVEQLAYVMGKMSRIDEGNGTTLLDNSMILFGSNMLNGDIHDGRDLPLILAGGGGGKLKSGLNLDYSKRAEPEQRLCNLHLSLAQNMGVPMDSFGDSIGPLTEVLKV</sequence>
<evidence type="ECO:0008006" key="2">
    <source>
        <dbReference type="Google" id="ProtNLM"/>
    </source>
</evidence>
<dbReference type="Pfam" id="PF07586">
    <property type="entry name" value="HXXSHH"/>
    <property type="match status" value="1"/>
</dbReference>
<name>A0A381YMU4_9ZZZZ</name>
<evidence type="ECO:0000313" key="1">
    <source>
        <dbReference type="EMBL" id="SVA78325.1"/>
    </source>
</evidence>
<dbReference type="EMBL" id="UINC01018611">
    <property type="protein sequence ID" value="SVA78325.1"/>
    <property type="molecule type" value="Genomic_DNA"/>
</dbReference>
<accession>A0A381YMU4</accession>